<comment type="caution">
    <text evidence="16">The sequence shown here is derived from an EMBL/GenBank/DDBJ whole genome shotgun (WGS) entry which is preliminary data.</text>
</comment>
<comment type="cofactor">
    <cofactor evidence="1">
        <name>Cu(2+)</name>
        <dbReference type="ChEBI" id="CHEBI:29036"/>
    </cofactor>
</comment>
<reference evidence="16" key="1">
    <citation type="journal article" date="2021" name="IMA Fungus">
        <title>Genomic characterization of three marine fungi, including Emericellopsis atlantica sp. nov. with signatures of a generalist lifestyle and marine biomass degradation.</title>
        <authorList>
            <person name="Hagestad O.C."/>
            <person name="Hou L."/>
            <person name="Andersen J.H."/>
            <person name="Hansen E.H."/>
            <person name="Altermark B."/>
            <person name="Li C."/>
            <person name="Kuhnert E."/>
            <person name="Cox R.J."/>
            <person name="Crous P.W."/>
            <person name="Spatafora J.W."/>
            <person name="Lail K."/>
            <person name="Amirebrahimi M."/>
            <person name="Lipzen A."/>
            <person name="Pangilinan J."/>
            <person name="Andreopoulos W."/>
            <person name="Hayes R.D."/>
            <person name="Ng V."/>
            <person name="Grigoriev I.V."/>
            <person name="Jackson S.A."/>
            <person name="Sutton T.D.S."/>
            <person name="Dobson A.D.W."/>
            <person name="Rama T."/>
        </authorList>
    </citation>
    <scope>NUCLEOTIDE SEQUENCE</scope>
    <source>
        <strain evidence="16">TS7</strain>
    </source>
</reference>
<proteinExistence type="inferred from homology"/>
<gene>
    <name evidence="16" type="ORF">F5Z01DRAFT_622188</name>
</gene>
<dbReference type="InterPro" id="IPR049892">
    <property type="entry name" value="AA9"/>
</dbReference>
<evidence type="ECO:0000256" key="1">
    <source>
        <dbReference type="ARBA" id="ARBA00001973"/>
    </source>
</evidence>
<keyword evidence="8" id="KW-0119">Carbohydrate metabolism</keyword>
<feature type="domain" description="Auxiliary Activity family 9 catalytic" evidence="15">
    <location>
        <begin position="17"/>
        <end position="220"/>
    </location>
</feature>
<evidence type="ECO:0000313" key="16">
    <source>
        <dbReference type="EMBL" id="KAG9254499.1"/>
    </source>
</evidence>
<keyword evidence="3" id="KW-0964">Secreted</keyword>
<dbReference type="GO" id="GO:0005576">
    <property type="term" value="C:extracellular region"/>
    <property type="evidence" value="ECO:0007669"/>
    <property type="project" value="UniProtKB-SubCell"/>
</dbReference>
<dbReference type="Gene3D" id="2.70.50.70">
    <property type="match status" value="1"/>
</dbReference>
<comment type="similarity">
    <text evidence="10">Belongs to the polysaccharide monooxygenase AA9 family.</text>
</comment>
<feature type="compositionally biased region" description="Low complexity" evidence="13">
    <location>
        <begin position="241"/>
        <end position="251"/>
    </location>
</feature>
<evidence type="ECO:0000256" key="3">
    <source>
        <dbReference type="ARBA" id="ARBA00022525"/>
    </source>
</evidence>
<dbReference type="PANTHER" id="PTHR33353">
    <property type="entry name" value="PUTATIVE (AFU_ORTHOLOGUE AFUA_1G12560)-RELATED"/>
    <property type="match status" value="1"/>
</dbReference>
<keyword evidence="16" id="KW-0378">Hydrolase</keyword>
<organism evidence="16 17">
    <name type="scientific">Emericellopsis atlantica</name>
    <dbReference type="NCBI Taxonomy" id="2614577"/>
    <lineage>
        <taxon>Eukaryota</taxon>
        <taxon>Fungi</taxon>
        <taxon>Dikarya</taxon>
        <taxon>Ascomycota</taxon>
        <taxon>Pezizomycotina</taxon>
        <taxon>Sordariomycetes</taxon>
        <taxon>Hypocreomycetidae</taxon>
        <taxon>Hypocreales</taxon>
        <taxon>Bionectriaceae</taxon>
        <taxon>Emericellopsis</taxon>
    </lineage>
</organism>
<evidence type="ECO:0000256" key="8">
    <source>
        <dbReference type="ARBA" id="ARBA00023277"/>
    </source>
</evidence>
<dbReference type="GeneID" id="70292150"/>
<evidence type="ECO:0000256" key="6">
    <source>
        <dbReference type="ARBA" id="ARBA00023008"/>
    </source>
</evidence>
<keyword evidence="6" id="KW-0186">Copper</keyword>
<keyword evidence="9" id="KW-0624">Polysaccharide degradation</keyword>
<comment type="catalytic activity">
    <reaction evidence="11">
        <text>[(1-&gt;4)-beta-D-glucosyl]n+m + reduced acceptor + O2 = 4-dehydro-beta-D-glucosyl-[(1-&gt;4)-beta-D-glucosyl]n-1 + [(1-&gt;4)-beta-D-glucosyl]m + acceptor + H2O.</text>
        <dbReference type="EC" id="1.14.99.56"/>
    </reaction>
</comment>
<feature type="region of interest" description="Disordered" evidence="13">
    <location>
        <begin position="230"/>
        <end position="333"/>
    </location>
</feature>
<feature type="compositionally biased region" description="Low complexity" evidence="13">
    <location>
        <begin position="267"/>
        <end position="300"/>
    </location>
</feature>
<evidence type="ECO:0000256" key="5">
    <source>
        <dbReference type="ARBA" id="ARBA00023001"/>
    </source>
</evidence>
<dbReference type="Proteomes" id="UP000887229">
    <property type="component" value="Unassembled WGS sequence"/>
</dbReference>
<accession>A0A9P7ZLV9</accession>
<evidence type="ECO:0000256" key="14">
    <source>
        <dbReference type="SAM" id="SignalP"/>
    </source>
</evidence>
<dbReference type="EMBL" id="MU251254">
    <property type="protein sequence ID" value="KAG9254499.1"/>
    <property type="molecule type" value="Genomic_DNA"/>
</dbReference>
<dbReference type="AlphaFoldDB" id="A0A9P7ZLV9"/>
<evidence type="ECO:0000256" key="11">
    <source>
        <dbReference type="ARBA" id="ARBA00045077"/>
    </source>
</evidence>
<dbReference type="Pfam" id="PF03443">
    <property type="entry name" value="AA9"/>
    <property type="match status" value="1"/>
</dbReference>
<dbReference type="CDD" id="cd21175">
    <property type="entry name" value="LPMO_AA9"/>
    <property type="match status" value="1"/>
</dbReference>
<dbReference type="GO" id="GO:0030245">
    <property type="term" value="P:cellulose catabolic process"/>
    <property type="evidence" value="ECO:0007669"/>
    <property type="project" value="UniProtKB-KW"/>
</dbReference>
<keyword evidence="4 14" id="KW-0732">Signal</keyword>
<dbReference type="OrthoDB" id="2525337at2759"/>
<name>A0A9P7ZLV9_9HYPO</name>
<evidence type="ECO:0000256" key="4">
    <source>
        <dbReference type="ARBA" id="ARBA00022729"/>
    </source>
</evidence>
<keyword evidence="5" id="KW-0136">Cellulose degradation</keyword>
<dbReference type="EC" id="1.14.99.56" evidence="12"/>
<evidence type="ECO:0000256" key="7">
    <source>
        <dbReference type="ARBA" id="ARBA00023157"/>
    </source>
</evidence>
<evidence type="ECO:0000259" key="15">
    <source>
        <dbReference type="Pfam" id="PF03443"/>
    </source>
</evidence>
<evidence type="ECO:0000256" key="10">
    <source>
        <dbReference type="ARBA" id="ARBA00044502"/>
    </source>
</evidence>
<feature type="chain" id="PRO_5040431287" description="lytic cellulose monooxygenase (C4-dehydrogenating)" evidence="14">
    <location>
        <begin position="17"/>
        <end position="333"/>
    </location>
</feature>
<evidence type="ECO:0000256" key="12">
    <source>
        <dbReference type="ARBA" id="ARBA00047174"/>
    </source>
</evidence>
<sequence length="333" mass="35310">MISALATLAMASSVAAHATMYGVWVNGEDQGDGRNVYIRTPPNNSPVKDLASPDLVCNVNGAKVAPEFVSAAAGDTLSFEWQHDNRNDDIIDGSHQGPIITWVAAFTEDDGTGPIWTKVAEDGFDGTQWAVDKIKANNGKQDFTIPAALAPGKYLFRQEIIAHHESDTAFEDNPARGAQFYPSCVQIEVSGDGDAVPDQGFDFNVDYTYQDPGIVFNLYNFDGTYDIPGPEVWSAEGGSGSPAEPSTAPEPTTAPEPSTAPEPTPSAPVESTPAPSITTLSTVVVPTSAVTEPTATAAPETPAPEAPEEGCKLKRRSRKSKRSAKARRASRMA</sequence>
<evidence type="ECO:0000256" key="9">
    <source>
        <dbReference type="ARBA" id="ARBA00023326"/>
    </source>
</evidence>
<protein>
    <recommendedName>
        <fullName evidence="12">lytic cellulose monooxygenase (C4-dehydrogenating)</fullName>
        <ecNumber evidence="12">1.14.99.56</ecNumber>
    </recommendedName>
</protein>
<feature type="compositionally biased region" description="Basic residues" evidence="13">
    <location>
        <begin position="313"/>
        <end position="333"/>
    </location>
</feature>
<dbReference type="GO" id="GO:0016787">
    <property type="term" value="F:hydrolase activity"/>
    <property type="evidence" value="ECO:0007669"/>
    <property type="project" value="UniProtKB-KW"/>
</dbReference>
<dbReference type="InterPro" id="IPR005103">
    <property type="entry name" value="AA9_LPMO"/>
</dbReference>
<dbReference type="RefSeq" id="XP_046118423.1">
    <property type="nucleotide sequence ID" value="XM_046261247.1"/>
</dbReference>
<evidence type="ECO:0000256" key="2">
    <source>
        <dbReference type="ARBA" id="ARBA00004613"/>
    </source>
</evidence>
<evidence type="ECO:0000256" key="13">
    <source>
        <dbReference type="SAM" id="MobiDB-lite"/>
    </source>
</evidence>
<dbReference type="PANTHER" id="PTHR33353:SF17">
    <property type="entry name" value="ENDO-BETA-1,4-GLUCANASE D"/>
    <property type="match status" value="1"/>
</dbReference>
<keyword evidence="17" id="KW-1185">Reference proteome</keyword>
<evidence type="ECO:0000313" key="17">
    <source>
        <dbReference type="Proteomes" id="UP000887229"/>
    </source>
</evidence>
<keyword evidence="7" id="KW-1015">Disulfide bond</keyword>
<comment type="subcellular location">
    <subcellularLocation>
        <location evidence="2">Secreted</location>
    </subcellularLocation>
</comment>
<feature type="compositionally biased region" description="Pro residues" evidence="13">
    <location>
        <begin position="252"/>
        <end position="266"/>
    </location>
</feature>
<feature type="signal peptide" evidence="14">
    <location>
        <begin position="1"/>
        <end position="16"/>
    </location>
</feature>